<dbReference type="RefSeq" id="WP_145418620.1">
    <property type="nucleotide sequence ID" value="NZ_CP036526.1"/>
</dbReference>
<dbReference type="SUPFAM" id="SSF52091">
    <property type="entry name" value="SpoIIaa-like"/>
    <property type="match status" value="1"/>
</dbReference>
<sequence>MYQSSWSLQEVADVDRTKRVAGSEVLGLDASGLATEISDLIDSSSETASTNTVDDSATGPQLDSVPDTANGHGQLEIDFADIQTLSSAHLGGLIRANREARGMNVALVLVNVCDPVKEIFSLTRLDRMFTFVEKRANVNAMA</sequence>
<proteinExistence type="predicted"/>
<dbReference type="Proteomes" id="UP000319817">
    <property type="component" value="Chromosome"/>
</dbReference>
<evidence type="ECO:0000256" key="1">
    <source>
        <dbReference type="SAM" id="MobiDB-lite"/>
    </source>
</evidence>
<dbReference type="InterPro" id="IPR036513">
    <property type="entry name" value="STAS_dom_sf"/>
</dbReference>
<evidence type="ECO:0000313" key="3">
    <source>
        <dbReference type="EMBL" id="QDT10913.1"/>
    </source>
</evidence>
<feature type="compositionally biased region" description="Polar residues" evidence="1">
    <location>
        <begin position="43"/>
        <end position="61"/>
    </location>
</feature>
<dbReference type="AlphaFoldDB" id="A0A517NUX8"/>
<dbReference type="OrthoDB" id="270820at2"/>
<feature type="region of interest" description="Disordered" evidence="1">
    <location>
        <begin position="43"/>
        <end position="70"/>
    </location>
</feature>
<dbReference type="EMBL" id="CP036526">
    <property type="protein sequence ID" value="QDT10913.1"/>
    <property type="molecule type" value="Genomic_DNA"/>
</dbReference>
<organism evidence="3 4">
    <name type="scientific">Stieleria marina</name>
    <dbReference type="NCBI Taxonomy" id="1930275"/>
    <lineage>
        <taxon>Bacteria</taxon>
        <taxon>Pseudomonadati</taxon>
        <taxon>Planctomycetota</taxon>
        <taxon>Planctomycetia</taxon>
        <taxon>Pirellulales</taxon>
        <taxon>Pirellulaceae</taxon>
        <taxon>Stieleria</taxon>
    </lineage>
</organism>
<evidence type="ECO:0000259" key="2">
    <source>
        <dbReference type="Pfam" id="PF01740"/>
    </source>
</evidence>
<reference evidence="3 4" key="1">
    <citation type="submission" date="2019-02" db="EMBL/GenBank/DDBJ databases">
        <title>Deep-cultivation of Planctomycetes and their phenomic and genomic characterization uncovers novel biology.</title>
        <authorList>
            <person name="Wiegand S."/>
            <person name="Jogler M."/>
            <person name="Boedeker C."/>
            <person name="Pinto D."/>
            <person name="Vollmers J."/>
            <person name="Rivas-Marin E."/>
            <person name="Kohn T."/>
            <person name="Peeters S.H."/>
            <person name="Heuer A."/>
            <person name="Rast P."/>
            <person name="Oberbeckmann S."/>
            <person name="Bunk B."/>
            <person name="Jeske O."/>
            <person name="Meyerdierks A."/>
            <person name="Storesund J.E."/>
            <person name="Kallscheuer N."/>
            <person name="Luecker S."/>
            <person name="Lage O.M."/>
            <person name="Pohl T."/>
            <person name="Merkel B.J."/>
            <person name="Hornburger P."/>
            <person name="Mueller R.-W."/>
            <person name="Bruemmer F."/>
            <person name="Labrenz M."/>
            <person name="Spormann A.M."/>
            <person name="Op den Camp H."/>
            <person name="Overmann J."/>
            <person name="Amann R."/>
            <person name="Jetten M.S.M."/>
            <person name="Mascher T."/>
            <person name="Medema M.H."/>
            <person name="Devos D.P."/>
            <person name="Kaster A.-K."/>
            <person name="Ovreas L."/>
            <person name="Rohde M."/>
            <person name="Galperin M.Y."/>
            <person name="Jogler C."/>
        </authorList>
    </citation>
    <scope>NUCLEOTIDE SEQUENCE [LARGE SCALE GENOMIC DNA]</scope>
    <source>
        <strain evidence="3 4">K23_9</strain>
    </source>
</reference>
<feature type="domain" description="STAS" evidence="2">
    <location>
        <begin position="61"/>
        <end position="133"/>
    </location>
</feature>
<accession>A0A517NUX8</accession>
<dbReference type="CDD" id="cd07043">
    <property type="entry name" value="STAS_anti-anti-sigma_factors"/>
    <property type="match status" value="1"/>
</dbReference>
<name>A0A517NUX8_9BACT</name>
<keyword evidence="4" id="KW-1185">Reference proteome</keyword>
<dbReference type="Pfam" id="PF01740">
    <property type="entry name" value="STAS"/>
    <property type="match status" value="1"/>
</dbReference>
<dbReference type="Gene3D" id="3.30.750.24">
    <property type="entry name" value="STAS domain"/>
    <property type="match status" value="1"/>
</dbReference>
<evidence type="ECO:0000313" key="4">
    <source>
        <dbReference type="Proteomes" id="UP000319817"/>
    </source>
</evidence>
<gene>
    <name evidence="3" type="ORF">K239x_29050</name>
</gene>
<protein>
    <recommendedName>
        <fullName evidence="2">STAS domain-containing protein</fullName>
    </recommendedName>
</protein>
<dbReference type="InterPro" id="IPR002645">
    <property type="entry name" value="STAS_dom"/>
</dbReference>